<protein>
    <submittedName>
        <fullName evidence="2">6989_t:CDS:1</fullName>
    </submittedName>
</protein>
<dbReference type="Proteomes" id="UP001153678">
    <property type="component" value="Unassembled WGS sequence"/>
</dbReference>
<proteinExistence type="predicted"/>
<evidence type="ECO:0000259" key="1">
    <source>
        <dbReference type="Pfam" id="PF25496"/>
    </source>
</evidence>
<dbReference type="EMBL" id="CAMKVN010000282">
    <property type="protein sequence ID" value="CAI2166179.1"/>
    <property type="molecule type" value="Genomic_DNA"/>
</dbReference>
<comment type="caution">
    <text evidence="2">The sequence shown here is derived from an EMBL/GenBank/DDBJ whole genome shotgun (WGS) entry which is preliminary data.</text>
</comment>
<accession>A0A9W4SDZ9</accession>
<sequence length="237" mass="26678">MVDNKVINIHEQWYSILGEKISLIEPYHYVKLSKIFPPPKLPASRKNGTVIEVLPYIRQKVKMWGADVLRAENIKTLIEEVDDVSDEKFSDVESMNEDQDFLQNKNKLSRFDCIASLLASSECTVTQDIFRTLSQFPIAFPLIIPGLVDANKFKVLLPLLIGPVIKWEMKPGTIIENHLFSDPFKMIVAVRIGANSLGKSTILNQLMTSDSMFSSSCEPRAEYGIPHMVSGSVEFTG</sequence>
<dbReference type="InterPro" id="IPR057365">
    <property type="entry name" value="URGCP"/>
</dbReference>
<gene>
    <name evidence="2" type="ORF">FWILDA_LOCUS2444</name>
</gene>
<name>A0A9W4SDZ9_9GLOM</name>
<reference evidence="2" key="1">
    <citation type="submission" date="2022-08" db="EMBL/GenBank/DDBJ databases">
        <authorList>
            <person name="Kallberg Y."/>
            <person name="Tangrot J."/>
            <person name="Rosling A."/>
        </authorList>
    </citation>
    <scope>NUCLEOTIDE SEQUENCE</scope>
    <source>
        <strain evidence="2">Wild A</strain>
    </source>
</reference>
<dbReference type="Pfam" id="PF25496">
    <property type="entry name" value="URGCP"/>
    <property type="match status" value="1"/>
</dbReference>
<dbReference type="OrthoDB" id="2430058at2759"/>
<keyword evidence="3" id="KW-1185">Reference proteome</keyword>
<evidence type="ECO:0000313" key="3">
    <source>
        <dbReference type="Proteomes" id="UP001153678"/>
    </source>
</evidence>
<dbReference type="AlphaFoldDB" id="A0A9W4SDZ9"/>
<feature type="domain" description="Up-regulator of cell proliferation-like" evidence="1">
    <location>
        <begin position="111"/>
        <end position="211"/>
    </location>
</feature>
<evidence type="ECO:0000313" key="2">
    <source>
        <dbReference type="EMBL" id="CAI2166179.1"/>
    </source>
</evidence>
<organism evidence="2 3">
    <name type="scientific">Funneliformis geosporum</name>
    <dbReference type="NCBI Taxonomy" id="1117311"/>
    <lineage>
        <taxon>Eukaryota</taxon>
        <taxon>Fungi</taxon>
        <taxon>Fungi incertae sedis</taxon>
        <taxon>Mucoromycota</taxon>
        <taxon>Glomeromycotina</taxon>
        <taxon>Glomeromycetes</taxon>
        <taxon>Glomerales</taxon>
        <taxon>Glomeraceae</taxon>
        <taxon>Funneliformis</taxon>
    </lineage>
</organism>